<dbReference type="InterPro" id="IPR013341">
    <property type="entry name" value="Mandelate_racemase_N_dom"/>
</dbReference>
<comment type="cofactor">
    <cofactor evidence="1">
        <name>Mg(2+)</name>
        <dbReference type="ChEBI" id="CHEBI:18420"/>
    </cofactor>
</comment>
<gene>
    <name evidence="5" type="ORF">METZ01_LOCUS11700</name>
</gene>
<organism evidence="5">
    <name type="scientific">marine metagenome</name>
    <dbReference type="NCBI Taxonomy" id="408172"/>
    <lineage>
        <taxon>unclassified sequences</taxon>
        <taxon>metagenomes</taxon>
        <taxon>ecological metagenomes</taxon>
    </lineage>
</organism>
<dbReference type="SFLD" id="SFLDG00179">
    <property type="entry name" value="mandelate_racemase"/>
    <property type="match status" value="1"/>
</dbReference>
<evidence type="ECO:0000259" key="4">
    <source>
        <dbReference type="SMART" id="SM00922"/>
    </source>
</evidence>
<dbReference type="GO" id="GO:0016052">
    <property type="term" value="P:carbohydrate catabolic process"/>
    <property type="evidence" value="ECO:0007669"/>
    <property type="project" value="TreeGrafter"/>
</dbReference>
<dbReference type="SUPFAM" id="SSF54826">
    <property type="entry name" value="Enolase N-terminal domain-like"/>
    <property type="match status" value="1"/>
</dbReference>
<dbReference type="Gene3D" id="3.30.390.10">
    <property type="entry name" value="Enolase-like, N-terminal domain"/>
    <property type="match status" value="1"/>
</dbReference>
<dbReference type="GO" id="GO:0016836">
    <property type="term" value="F:hydro-lyase activity"/>
    <property type="evidence" value="ECO:0007669"/>
    <property type="project" value="TreeGrafter"/>
</dbReference>
<dbReference type="InterPro" id="IPR029065">
    <property type="entry name" value="Enolase_C-like"/>
</dbReference>
<dbReference type="InterPro" id="IPR013342">
    <property type="entry name" value="Mandelate_racemase_C"/>
</dbReference>
<dbReference type="Pfam" id="PF02746">
    <property type="entry name" value="MR_MLE_N"/>
    <property type="match status" value="1"/>
</dbReference>
<evidence type="ECO:0000256" key="1">
    <source>
        <dbReference type="ARBA" id="ARBA00001946"/>
    </source>
</evidence>
<accession>A0A381NW35</accession>
<dbReference type="InterPro" id="IPR029017">
    <property type="entry name" value="Enolase-like_N"/>
</dbReference>
<dbReference type="Pfam" id="PF13378">
    <property type="entry name" value="MR_MLE_C"/>
    <property type="match status" value="1"/>
</dbReference>
<dbReference type="GO" id="GO:0000287">
    <property type="term" value="F:magnesium ion binding"/>
    <property type="evidence" value="ECO:0007669"/>
    <property type="project" value="TreeGrafter"/>
</dbReference>
<protein>
    <recommendedName>
        <fullName evidence="4">Mandelate racemase/muconate lactonizing enzyme C-terminal domain-containing protein</fullName>
    </recommendedName>
</protein>
<name>A0A381NW35_9ZZZZ</name>
<dbReference type="PANTHER" id="PTHR13794:SF58">
    <property type="entry name" value="MITOCHONDRIAL ENOLASE SUPERFAMILY MEMBER 1"/>
    <property type="match status" value="1"/>
</dbReference>
<dbReference type="InterPro" id="IPR046945">
    <property type="entry name" value="RHMD-like"/>
</dbReference>
<dbReference type="InterPro" id="IPR036849">
    <property type="entry name" value="Enolase-like_C_sf"/>
</dbReference>
<dbReference type="Gene3D" id="3.20.20.120">
    <property type="entry name" value="Enolase-like C-terminal domain"/>
    <property type="match status" value="1"/>
</dbReference>
<evidence type="ECO:0000256" key="2">
    <source>
        <dbReference type="ARBA" id="ARBA00022723"/>
    </source>
</evidence>
<sequence>MKIKKIESFILNDKLSKSFYFSQWEYKERICCLVKITTDNGEYGWGEGYGPAKIIKEGINFLKPILIGMNIIDNEVIWSKMYARTLDYARKGVLMASVSALDVAIWDLKGKLLNLPVSRLLGGRHREKIKPYATGLYFSSLENPSKDFENELNQYLKKGFKAIKMKIGLGIETDLKNIHYVRKVIGNDIKLMVDANHAYSFLESIELSKKMEKYDIYWFEEPLSPEFYKQYRELKEKTTIPISSGECEYLRYGFHQLLENQSVDIIQPDICSCGGITEAKRISNLASTYGIDLIPHTWGSGLGIYVALNFMSNLEPNPTRLIDKDLYVEYDQTENKIREELILPKLKIKDGYIEVPSKPGLGVDINEEKMGSFKI</sequence>
<keyword evidence="2" id="KW-0479">Metal-binding</keyword>
<keyword evidence="3" id="KW-0460">Magnesium</keyword>
<dbReference type="PANTHER" id="PTHR13794">
    <property type="entry name" value="ENOLASE SUPERFAMILY, MANDELATE RACEMASE"/>
    <property type="match status" value="1"/>
</dbReference>
<dbReference type="EMBL" id="UINC01000644">
    <property type="protein sequence ID" value="SUZ58846.1"/>
    <property type="molecule type" value="Genomic_DNA"/>
</dbReference>
<dbReference type="CDD" id="cd03316">
    <property type="entry name" value="MR_like"/>
    <property type="match status" value="1"/>
</dbReference>
<evidence type="ECO:0000256" key="3">
    <source>
        <dbReference type="ARBA" id="ARBA00022842"/>
    </source>
</evidence>
<proteinExistence type="predicted"/>
<dbReference type="SMART" id="SM00922">
    <property type="entry name" value="MR_MLE"/>
    <property type="match status" value="1"/>
</dbReference>
<dbReference type="AlphaFoldDB" id="A0A381NW35"/>
<dbReference type="SUPFAM" id="SSF51604">
    <property type="entry name" value="Enolase C-terminal domain-like"/>
    <property type="match status" value="1"/>
</dbReference>
<feature type="domain" description="Mandelate racemase/muconate lactonizing enzyme C-terminal" evidence="4">
    <location>
        <begin position="145"/>
        <end position="241"/>
    </location>
</feature>
<evidence type="ECO:0000313" key="5">
    <source>
        <dbReference type="EMBL" id="SUZ58846.1"/>
    </source>
</evidence>
<reference evidence="5" key="1">
    <citation type="submission" date="2018-05" db="EMBL/GenBank/DDBJ databases">
        <authorList>
            <person name="Lanie J.A."/>
            <person name="Ng W.-L."/>
            <person name="Kazmierczak K.M."/>
            <person name="Andrzejewski T.M."/>
            <person name="Davidsen T.M."/>
            <person name="Wayne K.J."/>
            <person name="Tettelin H."/>
            <person name="Glass J.I."/>
            <person name="Rusch D."/>
            <person name="Podicherti R."/>
            <person name="Tsui H.-C.T."/>
            <person name="Winkler M.E."/>
        </authorList>
    </citation>
    <scope>NUCLEOTIDE SEQUENCE</scope>
</reference>
<dbReference type="SFLD" id="SFLDS00001">
    <property type="entry name" value="Enolase"/>
    <property type="match status" value="1"/>
</dbReference>